<keyword evidence="7" id="KW-1185">Reference proteome</keyword>
<evidence type="ECO:0000256" key="3">
    <source>
        <dbReference type="SAM" id="MobiDB-lite"/>
    </source>
</evidence>
<keyword evidence="2" id="KW-1015">Disulfide bond</keyword>
<evidence type="ECO:0000313" key="6">
    <source>
        <dbReference type="EMBL" id="MFC4336786.1"/>
    </source>
</evidence>
<evidence type="ECO:0000256" key="2">
    <source>
        <dbReference type="ARBA" id="ARBA00023157"/>
    </source>
</evidence>
<keyword evidence="1 4" id="KW-0732">Signal</keyword>
<name>A0ABV8U1T3_9ACTN</name>
<evidence type="ECO:0000256" key="1">
    <source>
        <dbReference type="ARBA" id="ARBA00022729"/>
    </source>
</evidence>
<evidence type="ECO:0000259" key="5">
    <source>
        <dbReference type="SMART" id="SM00560"/>
    </source>
</evidence>
<evidence type="ECO:0000256" key="4">
    <source>
        <dbReference type="SAM" id="SignalP"/>
    </source>
</evidence>
<feature type="chain" id="PRO_5045416893" evidence="4">
    <location>
        <begin position="36"/>
        <end position="264"/>
    </location>
</feature>
<comment type="caution">
    <text evidence="6">The sequence shown here is derived from an EMBL/GenBank/DDBJ whole genome shotgun (WGS) entry which is preliminary data.</text>
</comment>
<protein>
    <submittedName>
        <fullName evidence="6">LamG domain-containing protein</fullName>
    </submittedName>
</protein>
<dbReference type="Proteomes" id="UP001595823">
    <property type="component" value="Unassembled WGS sequence"/>
</dbReference>
<gene>
    <name evidence="6" type="ORF">ACFPET_16415</name>
</gene>
<dbReference type="InterPro" id="IPR006558">
    <property type="entry name" value="LamG-like"/>
</dbReference>
<evidence type="ECO:0000313" key="7">
    <source>
        <dbReference type="Proteomes" id="UP001595823"/>
    </source>
</evidence>
<organism evidence="6 7">
    <name type="scientific">Salininema proteolyticum</name>
    <dbReference type="NCBI Taxonomy" id="1607685"/>
    <lineage>
        <taxon>Bacteria</taxon>
        <taxon>Bacillati</taxon>
        <taxon>Actinomycetota</taxon>
        <taxon>Actinomycetes</taxon>
        <taxon>Glycomycetales</taxon>
        <taxon>Glycomycetaceae</taxon>
        <taxon>Salininema</taxon>
    </lineage>
</organism>
<proteinExistence type="predicted"/>
<dbReference type="EMBL" id="JBHSDK010000021">
    <property type="protein sequence ID" value="MFC4336786.1"/>
    <property type="molecule type" value="Genomic_DNA"/>
</dbReference>
<dbReference type="PANTHER" id="PTHR46943">
    <property type="entry name" value="PENTRAXIN-RELATED PROTEIN PTX3"/>
    <property type="match status" value="1"/>
</dbReference>
<dbReference type="RefSeq" id="WP_380623042.1">
    <property type="nucleotide sequence ID" value="NZ_JBHSDK010000021.1"/>
</dbReference>
<dbReference type="InterPro" id="IPR042837">
    <property type="entry name" value="PTX3"/>
</dbReference>
<reference evidence="7" key="1">
    <citation type="journal article" date="2019" name="Int. J. Syst. Evol. Microbiol.">
        <title>The Global Catalogue of Microorganisms (GCM) 10K type strain sequencing project: providing services to taxonomists for standard genome sequencing and annotation.</title>
        <authorList>
            <consortium name="The Broad Institute Genomics Platform"/>
            <consortium name="The Broad Institute Genome Sequencing Center for Infectious Disease"/>
            <person name="Wu L."/>
            <person name="Ma J."/>
        </authorList>
    </citation>
    <scope>NUCLEOTIDE SEQUENCE [LARGE SCALE GENOMIC DNA]</scope>
    <source>
        <strain evidence="7">IBRC-M 10908</strain>
    </source>
</reference>
<dbReference type="Gene3D" id="2.60.120.200">
    <property type="match status" value="1"/>
</dbReference>
<sequence length="264" mass="28811">MPLQNPMRKPRTASLLLSLGLVGSALLTTTSPAHASAPERLAYWDLGADLQGADSWNDHDLTFSSEPEWTFDRFLICDGSYRLNGTSYGSTADSVIDTTESFTAMTWVRLDSAAADQTVLSQAGTDSDLFDLSFSATDRAWSFSMPHNDRDDAHRHRAVSPEPVDEQVWYHLAAVYDRENREIRLYVDGAPVASSVLPGNRQFSAGPFVIGSSGDATATTTGHIDSARAYSGVVEEETITMLSSRRPTMPLDPDGSICDPDDPW</sequence>
<feature type="signal peptide" evidence="4">
    <location>
        <begin position="1"/>
        <end position="35"/>
    </location>
</feature>
<dbReference type="SUPFAM" id="SSF49899">
    <property type="entry name" value="Concanavalin A-like lectins/glucanases"/>
    <property type="match status" value="1"/>
</dbReference>
<dbReference type="Pfam" id="PF13385">
    <property type="entry name" value="Laminin_G_3"/>
    <property type="match status" value="1"/>
</dbReference>
<dbReference type="InterPro" id="IPR013320">
    <property type="entry name" value="ConA-like_dom_sf"/>
</dbReference>
<feature type="domain" description="LamG-like jellyroll fold" evidence="5">
    <location>
        <begin position="100"/>
        <end position="237"/>
    </location>
</feature>
<feature type="region of interest" description="Disordered" evidence="3">
    <location>
        <begin position="243"/>
        <end position="264"/>
    </location>
</feature>
<accession>A0ABV8U1T3</accession>
<dbReference type="PANTHER" id="PTHR46943:SF1">
    <property type="entry name" value="PENTRAXIN-RELATED PROTEIN PTX3"/>
    <property type="match status" value="1"/>
</dbReference>
<dbReference type="SMART" id="SM00560">
    <property type="entry name" value="LamGL"/>
    <property type="match status" value="1"/>
</dbReference>